<evidence type="ECO:0000313" key="3">
    <source>
        <dbReference type="EMBL" id="RHW32144.1"/>
    </source>
</evidence>
<proteinExistence type="predicted"/>
<dbReference type="OrthoDB" id="2728072at2"/>
<comment type="caution">
    <text evidence="3">The sequence shown here is derived from an EMBL/GenBank/DDBJ whole genome shotgun (WGS) entry which is preliminary data.</text>
</comment>
<keyword evidence="4" id="KW-1185">Reference proteome</keyword>
<dbReference type="Gene3D" id="2.60.40.1630">
    <property type="entry name" value="bacillus anthracis domain"/>
    <property type="match status" value="1"/>
</dbReference>
<name>A0A417YGX1_9BACI</name>
<evidence type="ECO:0000256" key="1">
    <source>
        <dbReference type="SAM" id="Phobius"/>
    </source>
</evidence>
<dbReference type="InterPro" id="IPR025436">
    <property type="entry name" value="DUF4179"/>
</dbReference>
<organism evidence="3 4">
    <name type="scientific">Neobacillus notoginsengisoli</name>
    <dbReference type="NCBI Taxonomy" id="1578198"/>
    <lineage>
        <taxon>Bacteria</taxon>
        <taxon>Bacillati</taxon>
        <taxon>Bacillota</taxon>
        <taxon>Bacilli</taxon>
        <taxon>Bacillales</taxon>
        <taxon>Bacillaceae</taxon>
        <taxon>Neobacillus</taxon>
    </lineage>
</organism>
<dbReference type="EMBL" id="QWEG01000020">
    <property type="protein sequence ID" value="RHW32144.1"/>
    <property type="molecule type" value="Genomic_DNA"/>
</dbReference>
<sequence>MINEEVEIPATVRKALDQSYDMIRTKSKKKKVNIIWKRVATAACALLATGVVLTNTNVMASINEFFNFGDKGIEHAVNKGFTQENNSTVTDQAIKITLDRHFSDANKVGMSFQLVFENPSILLNAKEISMDYRLKNGDGTYIVEFVPDTKALKGDNKYMSGAEHQNPLLDVKSGRIQYDVLFNSNNGVIPNLQGAVVEVESVNVFYETGELKKIDGNWDLTVANKDKQKSDMVIEYVPQDQASIIQVSKASANPTSLNLTFSVEGIYENENTFAHRMKIIDENGNDFAADNSFSMDKKNNETIISTNFPITSYHNAVKLKLIVEGIGEVELLKK</sequence>
<accession>A0A417YGX1</accession>
<dbReference type="AlphaFoldDB" id="A0A417YGX1"/>
<feature type="domain" description="DUF4179" evidence="2">
    <location>
        <begin position="33"/>
        <end position="114"/>
    </location>
</feature>
<keyword evidence="1" id="KW-0812">Transmembrane</keyword>
<reference evidence="3 4" key="1">
    <citation type="journal article" date="2017" name="Int. J. Syst. Evol. Microbiol.">
        <title>Bacillus notoginsengisoli sp. nov., a novel bacterium isolated from the rhizosphere of Panax notoginseng.</title>
        <authorList>
            <person name="Zhang M.Y."/>
            <person name="Cheng J."/>
            <person name="Cai Y."/>
            <person name="Zhang T.Y."/>
            <person name="Wu Y.Y."/>
            <person name="Manikprabhu D."/>
            <person name="Li W.J."/>
            <person name="Zhang Y.X."/>
        </authorList>
    </citation>
    <scope>NUCLEOTIDE SEQUENCE [LARGE SCALE GENOMIC DNA]</scope>
    <source>
        <strain evidence="3 4">JCM 30743</strain>
    </source>
</reference>
<keyword evidence="1" id="KW-1133">Transmembrane helix</keyword>
<protein>
    <submittedName>
        <fullName evidence="3">DUF4179 domain-containing protein</fullName>
    </submittedName>
</protein>
<feature type="transmembrane region" description="Helical" evidence="1">
    <location>
        <begin position="34"/>
        <end position="53"/>
    </location>
</feature>
<dbReference type="Proteomes" id="UP000284416">
    <property type="component" value="Unassembled WGS sequence"/>
</dbReference>
<dbReference type="Pfam" id="PF13786">
    <property type="entry name" value="DUF4179"/>
    <property type="match status" value="1"/>
</dbReference>
<gene>
    <name evidence="3" type="ORF">D1B31_21525</name>
</gene>
<evidence type="ECO:0000259" key="2">
    <source>
        <dbReference type="Pfam" id="PF13786"/>
    </source>
</evidence>
<evidence type="ECO:0000313" key="4">
    <source>
        <dbReference type="Proteomes" id="UP000284416"/>
    </source>
</evidence>
<keyword evidence="1" id="KW-0472">Membrane</keyword>